<sequence length="260" mass="28266">MRKLHLRLALFSKDEGQASAPRGSGPAVTEAQQRLKTWRLQIEMAEELEKDWALSCSSVIGSSSLLDQDVLSLVSSDPADSMLLVPSSQEMVDVIEEGEDSFCTEPSHPASPAYGALLDVMTRTTTRLDLAWGVGAEVVEETIFSHLEHLSIPTFELCELWRGCVSEDVRMPPVEETLASYLSQGESFSLKALAIPSKLLQTISCLNDRAYLAAGQAGGALHTMAVLEAYQADLLKDLDQRKGLSPEAVAELRCTTDLAL</sequence>
<reference evidence="1 2" key="1">
    <citation type="submission" date="2018-10" db="EMBL/GenBank/DDBJ databases">
        <title>Genome assembly for a Yunnan-Guizhou Plateau 3E fish, Anabarilius grahami (Regan), and its evolutionary and genetic applications.</title>
        <authorList>
            <person name="Jiang W."/>
        </authorList>
    </citation>
    <scope>NUCLEOTIDE SEQUENCE [LARGE SCALE GENOMIC DNA]</scope>
    <source>
        <strain evidence="1">AG-KIZ</strain>
        <tissue evidence="1">Muscle</tissue>
    </source>
</reference>
<organism evidence="1 2">
    <name type="scientific">Anabarilius grahami</name>
    <name type="common">Kanglang fish</name>
    <name type="synonym">Barilius grahami</name>
    <dbReference type="NCBI Taxonomy" id="495550"/>
    <lineage>
        <taxon>Eukaryota</taxon>
        <taxon>Metazoa</taxon>
        <taxon>Chordata</taxon>
        <taxon>Craniata</taxon>
        <taxon>Vertebrata</taxon>
        <taxon>Euteleostomi</taxon>
        <taxon>Actinopterygii</taxon>
        <taxon>Neopterygii</taxon>
        <taxon>Teleostei</taxon>
        <taxon>Ostariophysi</taxon>
        <taxon>Cypriniformes</taxon>
        <taxon>Xenocyprididae</taxon>
        <taxon>Xenocypridinae</taxon>
        <taxon>Xenocypridinae incertae sedis</taxon>
        <taxon>Anabarilius</taxon>
    </lineage>
</organism>
<keyword evidence="2" id="KW-1185">Reference proteome</keyword>
<accession>A0A3N0YIF7</accession>
<gene>
    <name evidence="1" type="ORF">DPX16_11599</name>
</gene>
<dbReference type="AlphaFoldDB" id="A0A3N0YIF7"/>
<name>A0A3N0YIF7_ANAGA</name>
<evidence type="ECO:0000313" key="1">
    <source>
        <dbReference type="EMBL" id="ROL45904.1"/>
    </source>
</evidence>
<protein>
    <submittedName>
        <fullName evidence="1">Uncharacterized protein</fullName>
    </submittedName>
</protein>
<comment type="caution">
    <text evidence="1">The sequence shown here is derived from an EMBL/GenBank/DDBJ whole genome shotgun (WGS) entry which is preliminary data.</text>
</comment>
<proteinExistence type="predicted"/>
<dbReference type="Proteomes" id="UP000281406">
    <property type="component" value="Unassembled WGS sequence"/>
</dbReference>
<evidence type="ECO:0000313" key="2">
    <source>
        <dbReference type="Proteomes" id="UP000281406"/>
    </source>
</evidence>
<dbReference type="EMBL" id="RJVU01042534">
    <property type="protein sequence ID" value="ROL45904.1"/>
    <property type="molecule type" value="Genomic_DNA"/>
</dbReference>